<feature type="region of interest" description="Disordered" evidence="1">
    <location>
        <begin position="1"/>
        <end position="24"/>
    </location>
</feature>
<evidence type="ECO:0000259" key="2">
    <source>
        <dbReference type="Pfam" id="PF12140"/>
    </source>
</evidence>
<dbReference type="InterPro" id="IPR013761">
    <property type="entry name" value="SAM/pointed_sf"/>
</dbReference>
<dbReference type="SUPFAM" id="SSF47769">
    <property type="entry name" value="SAM/Pointed domain"/>
    <property type="match status" value="1"/>
</dbReference>
<evidence type="ECO:0000313" key="3">
    <source>
        <dbReference type="EMBL" id="KAJ1369024.1"/>
    </source>
</evidence>
<dbReference type="Proteomes" id="UP001196413">
    <property type="component" value="Unassembled WGS sequence"/>
</dbReference>
<protein>
    <recommendedName>
        <fullName evidence="2">SLED domain-containing protein</fullName>
    </recommendedName>
</protein>
<proteinExistence type="predicted"/>
<dbReference type="InterPro" id="IPR021987">
    <property type="entry name" value="SLED"/>
</dbReference>
<reference evidence="3" key="1">
    <citation type="submission" date="2021-06" db="EMBL/GenBank/DDBJ databases">
        <title>Parelaphostrongylus tenuis whole genome reference sequence.</title>
        <authorList>
            <person name="Garwood T.J."/>
            <person name="Larsen P.A."/>
            <person name="Fountain-Jones N.M."/>
            <person name="Garbe J.R."/>
            <person name="Macchietto M.G."/>
            <person name="Kania S.A."/>
            <person name="Gerhold R.W."/>
            <person name="Richards J.E."/>
            <person name="Wolf T.M."/>
        </authorList>
    </citation>
    <scope>NUCLEOTIDE SEQUENCE</scope>
    <source>
        <strain evidence="3">MNPRO001-30</strain>
        <tissue evidence="3">Meninges</tissue>
    </source>
</reference>
<accession>A0AAD5R3X4</accession>
<feature type="compositionally biased region" description="Low complexity" evidence="1">
    <location>
        <begin position="47"/>
        <end position="79"/>
    </location>
</feature>
<comment type="caution">
    <text evidence="3">The sequence shown here is derived from an EMBL/GenBank/DDBJ whole genome shotgun (WGS) entry which is preliminary data.</text>
</comment>
<dbReference type="Gene3D" id="1.10.150.50">
    <property type="entry name" value="Transcription Factor, Ets-1"/>
    <property type="match status" value="1"/>
</dbReference>
<sequence length="288" mass="31551">MFPLRPLAPRPSAPRPSCSQNNHDFVVGQTTSYQICPKLEHEKAEESPSASSTSAMSLSSTSTMSLLPPSSSALNSSNSQRSQDVVLLSKEEIPLKERFMTVYVNHACNLGPHLIPNMVAGIRRKFGPYATHHTLREAVQQLLNCSTDDSAVLNMVQPSAVTQILSVTAHCGGTPRSRFIPCVKSSADAWSYLKQLLRKMKVCENFYSSNGEACRNCGNANDLSIEQVVACSQPMKQWTIDKVATELRKLLDPATATKFVEQQIDGRSLGLLTTDLLMTHMGLALDQL</sequence>
<organism evidence="3 4">
    <name type="scientific">Parelaphostrongylus tenuis</name>
    <name type="common">Meningeal worm</name>
    <dbReference type="NCBI Taxonomy" id="148309"/>
    <lineage>
        <taxon>Eukaryota</taxon>
        <taxon>Metazoa</taxon>
        <taxon>Ecdysozoa</taxon>
        <taxon>Nematoda</taxon>
        <taxon>Chromadorea</taxon>
        <taxon>Rhabditida</taxon>
        <taxon>Rhabditina</taxon>
        <taxon>Rhabditomorpha</taxon>
        <taxon>Strongyloidea</taxon>
        <taxon>Metastrongylidae</taxon>
        <taxon>Parelaphostrongylus</taxon>
    </lineage>
</organism>
<feature type="compositionally biased region" description="Pro residues" evidence="1">
    <location>
        <begin position="1"/>
        <end position="14"/>
    </location>
</feature>
<evidence type="ECO:0000256" key="1">
    <source>
        <dbReference type="SAM" id="MobiDB-lite"/>
    </source>
</evidence>
<feature type="domain" description="SLED" evidence="2">
    <location>
        <begin position="100"/>
        <end position="209"/>
    </location>
</feature>
<keyword evidence="4" id="KW-1185">Reference proteome</keyword>
<dbReference type="InterPro" id="IPR038348">
    <property type="entry name" value="SLED_sf"/>
</dbReference>
<gene>
    <name evidence="3" type="ORF">KIN20_030398</name>
</gene>
<dbReference type="Gene3D" id="3.90.1150.190">
    <property type="entry name" value="SLED domain"/>
    <property type="match status" value="1"/>
</dbReference>
<dbReference type="Pfam" id="PF12140">
    <property type="entry name" value="SLED"/>
    <property type="match status" value="1"/>
</dbReference>
<dbReference type="AlphaFoldDB" id="A0AAD5R3X4"/>
<evidence type="ECO:0000313" key="4">
    <source>
        <dbReference type="Proteomes" id="UP001196413"/>
    </source>
</evidence>
<dbReference type="EMBL" id="JAHQIW010006390">
    <property type="protein sequence ID" value="KAJ1369024.1"/>
    <property type="molecule type" value="Genomic_DNA"/>
</dbReference>
<name>A0AAD5R3X4_PARTN</name>
<feature type="region of interest" description="Disordered" evidence="1">
    <location>
        <begin position="37"/>
        <end position="83"/>
    </location>
</feature>